<evidence type="ECO:0000313" key="2">
    <source>
        <dbReference type="Proteomes" id="UP001595444"/>
    </source>
</evidence>
<evidence type="ECO:0000313" key="1">
    <source>
        <dbReference type="EMBL" id="MFC3053289.1"/>
    </source>
</evidence>
<organism evidence="1 2">
    <name type="scientific">Kordiimonas pumila</name>
    <dbReference type="NCBI Taxonomy" id="2161677"/>
    <lineage>
        <taxon>Bacteria</taxon>
        <taxon>Pseudomonadati</taxon>
        <taxon>Pseudomonadota</taxon>
        <taxon>Alphaproteobacteria</taxon>
        <taxon>Kordiimonadales</taxon>
        <taxon>Kordiimonadaceae</taxon>
        <taxon>Kordiimonas</taxon>
    </lineage>
</organism>
<keyword evidence="2" id="KW-1185">Reference proteome</keyword>
<sequence length="273" mass="31389">MRYQHPLTTTMNGSLLFFFFLIAAVVCTNVLTKPTFAQNIEKLQQEGTKKLVIQYQTDVIKRAEFRKFLVEKQMKSLSKLKTDGKILNYRILFSWYAQPEVWDAMLELTFESPTDLAHWKKLEETMPGGLSPEGLALGHPVLTSAADLAWEEGDNTTVKNDTSVYYVIPYSYNNAAEYIDYAAAYVIPQYRGWLEEGLLKGYELLLNRHPVGKPWDALVILRYSDIEAFGKRQHVLEKVREGLRQKPKWVSYHARKGDIRSETENSIASLLSN</sequence>
<comment type="caution">
    <text evidence="1">The sequence shown here is derived from an EMBL/GenBank/DDBJ whole genome shotgun (WGS) entry which is preliminary data.</text>
</comment>
<dbReference type="EMBL" id="JBHRSL010000021">
    <property type="protein sequence ID" value="MFC3053289.1"/>
    <property type="molecule type" value="Genomic_DNA"/>
</dbReference>
<reference evidence="2" key="1">
    <citation type="journal article" date="2019" name="Int. J. Syst. Evol. Microbiol.">
        <title>The Global Catalogue of Microorganisms (GCM) 10K type strain sequencing project: providing services to taxonomists for standard genome sequencing and annotation.</title>
        <authorList>
            <consortium name="The Broad Institute Genomics Platform"/>
            <consortium name="The Broad Institute Genome Sequencing Center for Infectious Disease"/>
            <person name="Wu L."/>
            <person name="Ma J."/>
        </authorList>
    </citation>
    <scope>NUCLEOTIDE SEQUENCE [LARGE SCALE GENOMIC DNA]</scope>
    <source>
        <strain evidence="2">KCTC 62164</strain>
    </source>
</reference>
<dbReference type="RefSeq" id="WP_194212959.1">
    <property type="nucleotide sequence ID" value="NZ_CP061205.1"/>
</dbReference>
<dbReference type="Proteomes" id="UP001595444">
    <property type="component" value="Unassembled WGS sequence"/>
</dbReference>
<proteinExistence type="predicted"/>
<name>A0ABV7D8G9_9PROT</name>
<gene>
    <name evidence="1" type="ORF">ACFOKA_15400</name>
</gene>
<protein>
    <recommendedName>
        <fullName evidence="3">NIPSNAP domain-containing protein</fullName>
    </recommendedName>
</protein>
<evidence type="ECO:0008006" key="3">
    <source>
        <dbReference type="Google" id="ProtNLM"/>
    </source>
</evidence>
<accession>A0ABV7D8G9</accession>